<reference evidence="1 2" key="1">
    <citation type="submission" date="2023-11" db="EMBL/GenBank/DDBJ databases">
        <authorList>
            <person name="Cook R."/>
            <person name="Crisci M."/>
            <person name="Pye H."/>
            <person name="Adriaenssens E."/>
            <person name="Santini J."/>
        </authorList>
    </citation>
    <scope>NUCLEOTIDE SEQUENCE [LARGE SCALE GENOMIC DNA]</scope>
    <source>
        <strain evidence="1">Lak_Megaphage_RVC_AP3_GC26</strain>
    </source>
</reference>
<accession>A0ABZ0Z1I8</accession>
<keyword evidence="2" id="KW-1185">Reference proteome</keyword>
<dbReference type="Proteomes" id="UP001348805">
    <property type="component" value="Segment"/>
</dbReference>
<sequence length="461" mass="55074">MNNIDKFDINDKEKSLVELHKTDYNNYSDLSHFVEEYYKAQALINECQNFYKSFFLSKLLTYSKLTNTSYKENEYNFFNIKITGLPLHADTFNLYNEFEGLDDSCNGTYNYKSLLGYERLAYSRAIFKFKEQCDKSRKKLFTIHITLEQRYWMPYCNCKENAYYFSFNGFILKKYKKEHFITTYGNLEIYPKSESKRIDKDGTLKLLLSDIIGDKSIYDYMRELTSSYKEEFYKIYKEELKTVLKQINVPIIHIDINNDLKDVAYSCYKSYIKSVKKADLNEEIVKLSKTYESDGEYVDLLISEIFTNDEIDKMIDNIAITPFTGYLDYDILEYINKNYYNKIIELTKTKMADATYAYRTIIRECSEYNKNQKLYIIGKHNQSHYFCDQKDVDKININLNNRKLICTYTKTSKHLKYRWPSDAPYVVTELTRQVIFDVDNNSVCDFNESENTYEISRDKYY</sequence>
<name>A0ABZ0Z1I8_9CAUD</name>
<protein>
    <submittedName>
        <fullName evidence="1">Uncharacterized protein</fullName>
    </submittedName>
</protein>
<evidence type="ECO:0000313" key="1">
    <source>
        <dbReference type="EMBL" id="WQJ51283.1"/>
    </source>
</evidence>
<organism evidence="1 2">
    <name type="scientific">phage Lak_Megaphage_RVC_AP3_GC26</name>
    <dbReference type="NCBI Taxonomy" id="3109225"/>
    <lineage>
        <taxon>Viruses</taxon>
        <taxon>Duplodnaviria</taxon>
        <taxon>Heunggongvirae</taxon>
        <taxon>Uroviricota</taxon>
        <taxon>Caudoviricetes</taxon>
        <taxon>Caudoviricetes code 15 clade</taxon>
    </lineage>
</organism>
<proteinExistence type="predicted"/>
<evidence type="ECO:0000313" key="2">
    <source>
        <dbReference type="Proteomes" id="UP001348805"/>
    </source>
</evidence>
<dbReference type="EMBL" id="OR769219">
    <property type="protein sequence ID" value="WQJ51283.1"/>
    <property type="molecule type" value="Genomic_DNA"/>
</dbReference>